<dbReference type="GO" id="GO:0016491">
    <property type="term" value="F:oxidoreductase activity"/>
    <property type="evidence" value="ECO:0007669"/>
    <property type="project" value="UniProtKB-KW"/>
</dbReference>
<dbReference type="EMBL" id="DRXG01000066">
    <property type="protein sequence ID" value="HHN52303.1"/>
    <property type="molecule type" value="Genomic_DNA"/>
</dbReference>
<dbReference type="InterPro" id="IPR016166">
    <property type="entry name" value="FAD-bd_PCMH"/>
</dbReference>
<evidence type="ECO:0000256" key="3">
    <source>
        <dbReference type="ARBA" id="ARBA00023002"/>
    </source>
</evidence>
<accession>A0A7C4E1C9</accession>
<dbReference type="EMBL" id="DTCM01000101">
    <property type="protein sequence ID" value="HGL41642.1"/>
    <property type="molecule type" value="Genomic_DNA"/>
</dbReference>
<dbReference type="Pfam" id="PF00941">
    <property type="entry name" value="FAD_binding_5"/>
    <property type="match status" value="1"/>
</dbReference>
<dbReference type="InterPro" id="IPR051312">
    <property type="entry name" value="Diverse_Substr_Oxidored"/>
</dbReference>
<dbReference type="Gene3D" id="3.30.465.10">
    <property type="match status" value="1"/>
</dbReference>
<keyword evidence="3" id="KW-0560">Oxidoreductase</keyword>
<dbReference type="InterPro" id="IPR002346">
    <property type="entry name" value="Mopterin_DH_FAD-bd"/>
</dbReference>
<keyword evidence="2" id="KW-0274">FAD</keyword>
<dbReference type="FunFam" id="3.30.465.10:FF:000017">
    <property type="entry name" value="Xanthine dehydrogenase, FAD binding subunit"/>
    <property type="match status" value="1"/>
</dbReference>
<evidence type="ECO:0000256" key="1">
    <source>
        <dbReference type="ARBA" id="ARBA00022630"/>
    </source>
</evidence>
<gene>
    <name evidence="7" type="ORF">ENM30_03205</name>
    <name evidence="6" type="ORF">ENT82_01970</name>
    <name evidence="5" type="ORF">ENU43_08285</name>
</gene>
<evidence type="ECO:0000313" key="5">
    <source>
        <dbReference type="EMBL" id="HGL41642.1"/>
    </source>
</evidence>
<comment type="caution">
    <text evidence="6">The sequence shown here is derived from an EMBL/GenBank/DDBJ whole genome shotgun (WGS) entry which is preliminary data.</text>
</comment>
<dbReference type="Gene3D" id="3.30.390.50">
    <property type="entry name" value="CO dehydrogenase flavoprotein, C-terminal domain"/>
    <property type="match status" value="1"/>
</dbReference>
<dbReference type="InterPro" id="IPR016169">
    <property type="entry name" value="FAD-bd_PCMH_sub2"/>
</dbReference>
<dbReference type="SUPFAM" id="SSF55447">
    <property type="entry name" value="CO dehydrogenase flavoprotein C-terminal domain-like"/>
    <property type="match status" value="1"/>
</dbReference>
<evidence type="ECO:0000256" key="2">
    <source>
        <dbReference type="ARBA" id="ARBA00022827"/>
    </source>
</evidence>
<evidence type="ECO:0000313" key="6">
    <source>
        <dbReference type="EMBL" id="HGN89881.1"/>
    </source>
</evidence>
<evidence type="ECO:0000259" key="4">
    <source>
        <dbReference type="PROSITE" id="PS51387"/>
    </source>
</evidence>
<feature type="domain" description="FAD-binding PCMH-type" evidence="4">
    <location>
        <begin position="2"/>
        <end position="178"/>
    </location>
</feature>
<dbReference type="PROSITE" id="PS51387">
    <property type="entry name" value="FAD_PCMH"/>
    <property type="match status" value="1"/>
</dbReference>
<dbReference type="PANTHER" id="PTHR42659:SF9">
    <property type="entry name" value="XANTHINE DEHYDROGENASE FAD-BINDING SUBUNIT XDHB-RELATED"/>
    <property type="match status" value="1"/>
</dbReference>
<keyword evidence="1" id="KW-0285">Flavoprotein</keyword>
<dbReference type="AlphaFoldDB" id="A0A7C4E1C9"/>
<dbReference type="PANTHER" id="PTHR42659">
    <property type="entry name" value="XANTHINE DEHYDROGENASE SUBUNIT C-RELATED"/>
    <property type="match status" value="1"/>
</dbReference>
<reference evidence="6" key="1">
    <citation type="journal article" date="2020" name="mSystems">
        <title>Genome- and Community-Level Interaction Insights into Carbon Utilization and Element Cycling Functions of Hydrothermarchaeota in Hydrothermal Sediment.</title>
        <authorList>
            <person name="Zhou Z."/>
            <person name="Liu Y."/>
            <person name="Xu W."/>
            <person name="Pan J."/>
            <person name="Luo Z.H."/>
            <person name="Li M."/>
        </authorList>
    </citation>
    <scope>NUCLEOTIDE SEQUENCE [LARGE SCALE GENOMIC DNA]</scope>
    <source>
        <strain evidence="7">SpSt-1073</strain>
        <strain evidence="6">SpSt-613</strain>
        <strain evidence="5">SpSt-669</strain>
    </source>
</reference>
<organism evidence="6">
    <name type="scientific">Caldiarchaeum subterraneum</name>
    <dbReference type="NCBI Taxonomy" id="311458"/>
    <lineage>
        <taxon>Archaea</taxon>
        <taxon>Nitrososphaerota</taxon>
        <taxon>Candidatus Caldarchaeales</taxon>
        <taxon>Candidatus Caldarchaeaceae</taxon>
        <taxon>Candidatus Caldarchaeum</taxon>
    </lineage>
</organism>
<sequence length="290" mass="31805">MKSLSYIDVFTPRSLEEALELLDKHRGELAVLAGGTDLIIQLRKAQQKAPNLLNIYMLDELRYIKHDNEIIKIGALTDFATITESPIIQRHAPVLAEAAATIGSVQILNKASIGGNIVNASPAADSLPALYVLNATLTLRSKTGTRKVAIEQFYKGYKKLDLQSGELLTEVSFPAMKQNQIGMFFKHGLRQGDAISVVNGAILLEVLNGYVKDARIALGAVAPTVVRATESEKTLIGQRLSEDVILKAAQACLTSISPIDDVRGSAAYRKEMCVNYLYMTLWQMMRMVNL</sequence>
<dbReference type="InterPro" id="IPR036683">
    <property type="entry name" value="CO_DH_flav_C_dom_sf"/>
</dbReference>
<name>A0A7C4E1C9_CALS0</name>
<dbReference type="InterPro" id="IPR016167">
    <property type="entry name" value="FAD-bd_PCMH_sub1"/>
</dbReference>
<dbReference type="InterPro" id="IPR036318">
    <property type="entry name" value="FAD-bd_PCMH-like_sf"/>
</dbReference>
<dbReference type="Gene3D" id="3.30.43.10">
    <property type="entry name" value="Uridine Diphospho-n-acetylenolpyruvylglucosamine Reductase, domain 2"/>
    <property type="match status" value="1"/>
</dbReference>
<protein>
    <recommendedName>
        <fullName evidence="4">FAD-binding PCMH-type domain-containing protein</fullName>
    </recommendedName>
</protein>
<dbReference type="InterPro" id="IPR005107">
    <property type="entry name" value="CO_DH_flav_C"/>
</dbReference>
<dbReference type="SMART" id="SM01092">
    <property type="entry name" value="CO_deh_flav_C"/>
    <property type="match status" value="1"/>
</dbReference>
<dbReference type="GO" id="GO:0071949">
    <property type="term" value="F:FAD binding"/>
    <property type="evidence" value="ECO:0007669"/>
    <property type="project" value="InterPro"/>
</dbReference>
<evidence type="ECO:0000313" key="7">
    <source>
        <dbReference type="EMBL" id="HHN52303.1"/>
    </source>
</evidence>
<dbReference type="EMBL" id="DTAD01000023">
    <property type="protein sequence ID" value="HGN89881.1"/>
    <property type="molecule type" value="Genomic_DNA"/>
</dbReference>
<dbReference type="Pfam" id="PF03450">
    <property type="entry name" value="CO_deh_flav_C"/>
    <property type="match status" value="1"/>
</dbReference>
<dbReference type="SUPFAM" id="SSF56176">
    <property type="entry name" value="FAD-binding/transporter-associated domain-like"/>
    <property type="match status" value="1"/>
</dbReference>
<proteinExistence type="predicted"/>